<dbReference type="AlphaFoldDB" id="A0A926CZY4"/>
<proteinExistence type="predicted"/>
<dbReference type="RefSeq" id="WP_147517135.1">
    <property type="nucleotide sequence ID" value="NZ_JACRSO010000004.1"/>
</dbReference>
<reference evidence="2" key="1">
    <citation type="submission" date="2020-08" db="EMBL/GenBank/DDBJ databases">
        <title>Genome public.</title>
        <authorList>
            <person name="Liu C."/>
            <person name="Sun Q."/>
        </authorList>
    </citation>
    <scope>NUCLEOTIDE SEQUENCE</scope>
    <source>
        <strain evidence="2">NSJ-44</strain>
    </source>
</reference>
<dbReference type="Proteomes" id="UP000654279">
    <property type="component" value="Unassembled WGS sequence"/>
</dbReference>
<evidence type="ECO:0008006" key="4">
    <source>
        <dbReference type="Google" id="ProtNLM"/>
    </source>
</evidence>
<dbReference type="Gene3D" id="2.170.120.40">
    <property type="entry name" value="YbbR-like domain"/>
    <property type="match status" value="2"/>
</dbReference>
<evidence type="ECO:0000313" key="3">
    <source>
        <dbReference type="Proteomes" id="UP000654279"/>
    </source>
</evidence>
<evidence type="ECO:0000313" key="2">
    <source>
        <dbReference type="EMBL" id="MBC8529840.1"/>
    </source>
</evidence>
<dbReference type="InterPro" id="IPR053154">
    <property type="entry name" value="c-di-AMP_regulator"/>
</dbReference>
<organism evidence="2 3">
    <name type="scientific">Luoshenia tenuis</name>
    <dbReference type="NCBI Taxonomy" id="2763654"/>
    <lineage>
        <taxon>Bacteria</taxon>
        <taxon>Bacillati</taxon>
        <taxon>Bacillota</taxon>
        <taxon>Clostridia</taxon>
        <taxon>Christensenellales</taxon>
        <taxon>Christensenellaceae</taxon>
        <taxon>Luoshenia</taxon>
    </lineage>
</organism>
<keyword evidence="1" id="KW-1133">Transmembrane helix</keyword>
<evidence type="ECO:0000256" key="1">
    <source>
        <dbReference type="SAM" id="Phobius"/>
    </source>
</evidence>
<sequence length="416" mass="44886">MKEKLINICKRVGTRLRHNLLLKIMAVFFAVILWSYVMGVTDPARTHVYRGLSITVSGVETMEQSGLACANLADILQLKADVSLSVQQSKLRSVSADRISVRIDFSGVSAEGEQTLRVSAYTSTGEVVSVRPSEVTVQIEPLVKKTVQISCDQVGTVPEGYWQGECTLGQNTVDISGAKSVVEQVEKARVELNLAGATETYSGTREIVLFDEIGAKVDPAALTLSTHSVTVDVPIYPAQRIDISEMVNLVGRDAVAPGYEVKDIECSPESVLCAGPQDVLDALDSVTLESLSVEGASSDVAQKVKLRLPSGLKYVDYEEVEVVVRIGEAEKSKTLELPVYQMKDGEQVGTAESTVKATITGMSSAIDRLTEAGVHLEVDVTDLSPGEYTLAVASRLDDETLRVEAILPDKVRVIVQ</sequence>
<dbReference type="PANTHER" id="PTHR37804:SF1">
    <property type="entry name" value="CDAA REGULATORY PROTEIN CDAR"/>
    <property type="match status" value="1"/>
</dbReference>
<comment type="caution">
    <text evidence="2">The sequence shown here is derived from an EMBL/GenBank/DDBJ whole genome shotgun (WGS) entry which is preliminary data.</text>
</comment>
<dbReference type="EMBL" id="JACRSO010000004">
    <property type="protein sequence ID" value="MBC8529840.1"/>
    <property type="molecule type" value="Genomic_DNA"/>
</dbReference>
<keyword evidence="3" id="KW-1185">Reference proteome</keyword>
<feature type="transmembrane region" description="Helical" evidence="1">
    <location>
        <begin position="20"/>
        <end position="37"/>
    </location>
</feature>
<keyword evidence="1" id="KW-0812">Transmembrane</keyword>
<keyword evidence="1" id="KW-0472">Membrane</keyword>
<accession>A0A926CZY4</accession>
<dbReference type="Gene3D" id="2.170.120.30">
    <property type="match status" value="2"/>
</dbReference>
<dbReference type="PANTHER" id="PTHR37804">
    <property type="entry name" value="CDAA REGULATORY PROTEIN CDAR"/>
    <property type="match status" value="1"/>
</dbReference>
<gene>
    <name evidence="2" type="ORF">H8699_10415</name>
</gene>
<dbReference type="Pfam" id="PF07949">
    <property type="entry name" value="YbbR"/>
    <property type="match status" value="4"/>
</dbReference>
<protein>
    <recommendedName>
        <fullName evidence="4">YbbR-like protein</fullName>
    </recommendedName>
</protein>
<dbReference type="InterPro" id="IPR012505">
    <property type="entry name" value="YbbR"/>
</dbReference>
<name>A0A926CZY4_9FIRM</name>